<evidence type="ECO:0000313" key="6">
    <source>
        <dbReference type="EMBL" id="AIC46916.1"/>
    </source>
</evidence>
<dbReference type="eggNOG" id="COG1012">
    <property type="taxonomic scope" value="Bacteria"/>
</dbReference>
<dbReference type="InterPro" id="IPR016160">
    <property type="entry name" value="Ald_DH_CS_CYS"/>
</dbReference>
<dbReference type="FunFam" id="3.40.605.10:FF:000026">
    <property type="entry name" value="Aldehyde dehydrogenase, putative"/>
    <property type="match status" value="1"/>
</dbReference>
<dbReference type="InterPro" id="IPR016163">
    <property type="entry name" value="Ald_DH_C"/>
</dbReference>
<dbReference type="FunFam" id="3.40.309.10:FF:000004">
    <property type="entry name" value="Succinate-semialdehyde dehydrogenase I"/>
    <property type="match status" value="1"/>
</dbReference>
<dbReference type="PROSITE" id="PS00687">
    <property type="entry name" value="ALDEHYDE_DEHYDR_GLU"/>
    <property type="match status" value="1"/>
</dbReference>
<dbReference type="Pfam" id="PF00171">
    <property type="entry name" value="Aldedh"/>
    <property type="match status" value="1"/>
</dbReference>
<evidence type="ECO:0000259" key="5">
    <source>
        <dbReference type="Pfam" id="PF00171"/>
    </source>
</evidence>
<dbReference type="InterPro" id="IPR029510">
    <property type="entry name" value="Ald_DH_CS_GLU"/>
</dbReference>
<dbReference type="SUPFAM" id="SSF53720">
    <property type="entry name" value="ALDH-like"/>
    <property type="match status" value="1"/>
</dbReference>
<dbReference type="InterPro" id="IPR016162">
    <property type="entry name" value="Ald_DH_N"/>
</dbReference>
<dbReference type="InterPro" id="IPR015590">
    <property type="entry name" value="Aldehyde_DH_dom"/>
</dbReference>
<name>A0A060JAK6_9MICO</name>
<accession>A0A060JAK6</accession>
<sequence length="493" mass="52467">MSITPQDEARVLDLVPKGIYVNGEWRDSSDKSVIDVIDPATGKVLAQVANATPQDGQDALTAAHNAQAAWAKTSPRSRAEILRKAFDKVTEMADEFAILMALEMGKPVAEARGEVAYGSEFLRWFSEETTHQAGRFATAPDGKMRIMVQKRPVGPSLFITPWNFPLAMATRKIAPAIAAGCTMIIKPAALTPMTTLLFAKVLEEVGLPKGVLNVIQTQSAGAVTGPLIKDSRLRKLSFTGSTGIGRRLIADSADQVLRVSMELGGNAPIVIFEDADMEKALAGTMLAKLRNMGEACTAANRVIVHESIAEEFSTKLAAKMAALKVARGTEDGANIGPMIDSKSRDSIHELVQDAVDKGAKVLTGGSVPAGEGYFYPPTVLASVPKNARILKEEVFGPVAPVITFKTESEAIALANDTEFGLVAYAFTKDLNRGLRLAESLEVGMFGLNTGIVSNPAAPFGGMKASGLGREGGKEGIEEYLETVYIGIADPFED</sequence>
<keyword evidence="7" id="KW-1185">Reference proteome</keyword>
<organism evidence="6 7">
    <name type="scientific">Rhodoluna lacicola</name>
    <dbReference type="NCBI Taxonomy" id="529884"/>
    <lineage>
        <taxon>Bacteria</taxon>
        <taxon>Bacillati</taxon>
        <taxon>Actinomycetota</taxon>
        <taxon>Actinomycetes</taxon>
        <taxon>Micrococcales</taxon>
        <taxon>Microbacteriaceae</taxon>
        <taxon>Luna cluster</taxon>
        <taxon>Luna-1 subcluster</taxon>
        <taxon>Rhodoluna</taxon>
    </lineage>
</organism>
<dbReference type="RefSeq" id="WP_038501597.1">
    <property type="nucleotide sequence ID" value="NZ_CP007490.1"/>
</dbReference>
<dbReference type="FunFam" id="3.40.605.10:FF:000007">
    <property type="entry name" value="NAD/NADP-dependent betaine aldehyde dehydrogenase"/>
    <property type="match status" value="1"/>
</dbReference>
<reference evidence="6 7" key="1">
    <citation type="journal article" date="2014" name="Int. J. Syst. Evol. Microbiol.">
        <title>Rhodoluna lacicola gen. nov., sp. nov., a planktonic freshwater bacterium with stream-lined genome.</title>
        <authorList>
            <person name="Hahn M."/>
            <person name="Schmidt J."/>
            <person name="Taipale S.J."/>
            <person name="Doolittle W.F."/>
            <person name="Koll U."/>
        </authorList>
    </citation>
    <scope>NUCLEOTIDE SEQUENCE [LARGE SCALE GENOMIC DNA]</scope>
    <source>
        <strain evidence="6 7">MWH-Ta8</strain>
    </source>
</reference>
<dbReference type="GO" id="GO:0009450">
    <property type="term" value="P:gamma-aminobutyric acid catabolic process"/>
    <property type="evidence" value="ECO:0007669"/>
    <property type="project" value="TreeGrafter"/>
</dbReference>
<dbReference type="GO" id="GO:0004777">
    <property type="term" value="F:succinate-semialdehyde dehydrogenase (NAD+) activity"/>
    <property type="evidence" value="ECO:0007669"/>
    <property type="project" value="TreeGrafter"/>
</dbReference>
<gene>
    <name evidence="6" type="ORF">Rhola_00000860</name>
</gene>
<dbReference type="STRING" id="529884.Rhola_00000860"/>
<feature type="active site" evidence="3">
    <location>
        <position position="262"/>
    </location>
</feature>
<dbReference type="KEGG" id="rla:Rhola_00000860"/>
<dbReference type="CDD" id="cd07103">
    <property type="entry name" value="ALDH_F5_SSADH_GabD"/>
    <property type="match status" value="1"/>
</dbReference>
<proteinExistence type="inferred from homology"/>
<protein>
    <submittedName>
        <fullName evidence="6">NAD-dependent aldehyde dehydrogenase</fullName>
        <ecNumber evidence="6">1.2.1.16</ecNumber>
    </submittedName>
</protein>
<dbReference type="EC" id="1.2.1.16" evidence="6"/>
<dbReference type="Gene3D" id="3.40.605.10">
    <property type="entry name" value="Aldehyde Dehydrogenase, Chain A, domain 1"/>
    <property type="match status" value="1"/>
</dbReference>
<evidence type="ECO:0000313" key="7">
    <source>
        <dbReference type="Proteomes" id="UP000067708"/>
    </source>
</evidence>
<dbReference type="PANTHER" id="PTHR43353">
    <property type="entry name" value="SUCCINATE-SEMIALDEHYDE DEHYDROGENASE, MITOCHONDRIAL"/>
    <property type="match status" value="1"/>
</dbReference>
<keyword evidence="2 4" id="KW-0560">Oxidoreductase</keyword>
<dbReference type="PROSITE" id="PS00070">
    <property type="entry name" value="ALDEHYDE_DEHYDR_CYS"/>
    <property type="match status" value="1"/>
</dbReference>
<evidence type="ECO:0000256" key="4">
    <source>
        <dbReference type="RuleBase" id="RU003345"/>
    </source>
</evidence>
<dbReference type="PATRIC" id="fig|529884.3.peg.81"/>
<feature type="domain" description="Aldehyde dehydrogenase" evidence="5">
    <location>
        <begin position="25"/>
        <end position="482"/>
    </location>
</feature>
<dbReference type="InterPro" id="IPR016161">
    <property type="entry name" value="Ald_DH/histidinol_DH"/>
</dbReference>
<dbReference type="Gene3D" id="3.40.309.10">
    <property type="entry name" value="Aldehyde Dehydrogenase, Chain A, domain 2"/>
    <property type="match status" value="1"/>
</dbReference>
<dbReference type="OrthoDB" id="6882680at2"/>
<dbReference type="EMBL" id="CP007490">
    <property type="protein sequence ID" value="AIC46916.1"/>
    <property type="molecule type" value="Genomic_DNA"/>
</dbReference>
<dbReference type="InterPro" id="IPR050740">
    <property type="entry name" value="Aldehyde_DH_Superfamily"/>
</dbReference>
<dbReference type="PANTHER" id="PTHR43353:SF5">
    <property type="entry name" value="SUCCINATE-SEMIALDEHYDE DEHYDROGENASE, MITOCHONDRIAL"/>
    <property type="match status" value="1"/>
</dbReference>
<dbReference type="AlphaFoldDB" id="A0A060JAK6"/>
<dbReference type="Proteomes" id="UP000067708">
    <property type="component" value="Chromosome"/>
</dbReference>
<evidence type="ECO:0000256" key="1">
    <source>
        <dbReference type="ARBA" id="ARBA00009986"/>
    </source>
</evidence>
<evidence type="ECO:0000256" key="3">
    <source>
        <dbReference type="PROSITE-ProRule" id="PRU10007"/>
    </source>
</evidence>
<comment type="similarity">
    <text evidence="1 4">Belongs to the aldehyde dehydrogenase family.</text>
</comment>
<dbReference type="HOGENOM" id="CLU_005391_5_1_11"/>
<evidence type="ECO:0000256" key="2">
    <source>
        <dbReference type="ARBA" id="ARBA00023002"/>
    </source>
</evidence>